<keyword evidence="3" id="KW-1185">Reference proteome</keyword>
<proteinExistence type="predicted"/>
<accession>A0ABQ4DEC4</accession>
<feature type="region of interest" description="Disordered" evidence="1">
    <location>
        <begin position="30"/>
        <end position="52"/>
    </location>
</feature>
<organism evidence="2 3">
    <name type="scientific">Cellulomonas oligotrophica</name>
    <dbReference type="NCBI Taxonomy" id="931536"/>
    <lineage>
        <taxon>Bacteria</taxon>
        <taxon>Bacillati</taxon>
        <taxon>Actinomycetota</taxon>
        <taxon>Actinomycetes</taxon>
        <taxon>Micrococcales</taxon>
        <taxon>Cellulomonadaceae</taxon>
        <taxon>Cellulomonas</taxon>
    </lineage>
</organism>
<evidence type="ECO:0000256" key="1">
    <source>
        <dbReference type="SAM" id="MobiDB-lite"/>
    </source>
</evidence>
<evidence type="ECO:0000313" key="3">
    <source>
        <dbReference type="Proteomes" id="UP000618382"/>
    </source>
</evidence>
<reference evidence="2 3" key="1">
    <citation type="submission" date="2021-01" db="EMBL/GenBank/DDBJ databases">
        <title>Whole genome shotgun sequence of Cellulomonas oligotrophica NBRC 109435.</title>
        <authorList>
            <person name="Komaki H."/>
            <person name="Tamura T."/>
        </authorList>
    </citation>
    <scope>NUCLEOTIDE SEQUENCE [LARGE SCALE GENOMIC DNA]</scope>
    <source>
        <strain evidence="2 3">NBRC 109435</strain>
    </source>
</reference>
<feature type="compositionally biased region" description="Basic and acidic residues" evidence="1">
    <location>
        <begin position="34"/>
        <end position="51"/>
    </location>
</feature>
<protein>
    <submittedName>
        <fullName evidence="2">Uncharacterized protein</fullName>
    </submittedName>
</protein>
<sequence length="119" mass="13104">MPSADAAVTARARRANEALWGAADMVGLLQAGGRRPDRGGDPALRRRAWERPDEEPFGWKEEVVNGTFADLSGRMSDRRVKRIGQSPHPRSGAPAVTSTAIRVTNRRDSRHVPVRHALM</sequence>
<dbReference type="EMBL" id="BONN01000012">
    <property type="protein sequence ID" value="GIG34076.1"/>
    <property type="molecule type" value="Genomic_DNA"/>
</dbReference>
<gene>
    <name evidence="2" type="ORF">Col01nite_32350</name>
</gene>
<comment type="caution">
    <text evidence="2">The sequence shown here is derived from an EMBL/GenBank/DDBJ whole genome shotgun (WGS) entry which is preliminary data.</text>
</comment>
<evidence type="ECO:0000313" key="2">
    <source>
        <dbReference type="EMBL" id="GIG34076.1"/>
    </source>
</evidence>
<dbReference type="Proteomes" id="UP000618382">
    <property type="component" value="Unassembled WGS sequence"/>
</dbReference>
<name>A0ABQ4DEC4_9CELL</name>